<evidence type="ECO:0000313" key="3">
    <source>
        <dbReference type="Proteomes" id="UP001186944"/>
    </source>
</evidence>
<keyword evidence="3" id="KW-1185">Reference proteome</keyword>
<organism evidence="2 3">
    <name type="scientific">Pinctada imbricata</name>
    <name type="common">Atlantic pearl-oyster</name>
    <name type="synonym">Pinctada martensii</name>
    <dbReference type="NCBI Taxonomy" id="66713"/>
    <lineage>
        <taxon>Eukaryota</taxon>
        <taxon>Metazoa</taxon>
        <taxon>Spiralia</taxon>
        <taxon>Lophotrochozoa</taxon>
        <taxon>Mollusca</taxon>
        <taxon>Bivalvia</taxon>
        <taxon>Autobranchia</taxon>
        <taxon>Pteriomorphia</taxon>
        <taxon>Pterioida</taxon>
        <taxon>Pterioidea</taxon>
        <taxon>Pteriidae</taxon>
        <taxon>Pinctada</taxon>
    </lineage>
</organism>
<reference evidence="2" key="1">
    <citation type="submission" date="2019-08" db="EMBL/GenBank/DDBJ databases">
        <title>The improved chromosome-level genome for the pearl oyster Pinctada fucata martensii using PacBio sequencing and Hi-C.</title>
        <authorList>
            <person name="Zheng Z."/>
        </authorList>
    </citation>
    <scope>NUCLEOTIDE SEQUENCE</scope>
    <source>
        <strain evidence="2">ZZ-2019</strain>
        <tissue evidence="2">Adductor muscle</tissue>
    </source>
</reference>
<protein>
    <submittedName>
        <fullName evidence="2">Uncharacterized protein</fullName>
    </submittedName>
</protein>
<evidence type="ECO:0000256" key="1">
    <source>
        <dbReference type="SAM" id="MobiDB-lite"/>
    </source>
</evidence>
<gene>
    <name evidence="2" type="ORF">FSP39_004633</name>
</gene>
<sequence>MDGRELRVQMARYGRPSEPFRRGPPRGRYDGGRSRRNWHRLRSMSISRSRSRSGSYQSYRSSSASSSSSSEISDNSSYRSRSKSLDPGQGQDRGGDPVLVQGGGTGDQGAGVDPTADPDLGVGAEAGAGVRAGQGADPNQHPAEKNLSTMMTTEEDSHPCDSN</sequence>
<dbReference type="AlphaFoldDB" id="A0AA88YIU1"/>
<feature type="region of interest" description="Disordered" evidence="1">
    <location>
        <begin position="1"/>
        <end position="163"/>
    </location>
</feature>
<feature type="compositionally biased region" description="Low complexity" evidence="1">
    <location>
        <begin position="43"/>
        <end position="79"/>
    </location>
</feature>
<dbReference type="Proteomes" id="UP001186944">
    <property type="component" value="Unassembled WGS sequence"/>
</dbReference>
<proteinExistence type="predicted"/>
<dbReference type="EMBL" id="VSWD01000003">
    <property type="protein sequence ID" value="KAK3105739.1"/>
    <property type="molecule type" value="Genomic_DNA"/>
</dbReference>
<evidence type="ECO:0000313" key="2">
    <source>
        <dbReference type="EMBL" id="KAK3105739.1"/>
    </source>
</evidence>
<name>A0AA88YIU1_PINIB</name>
<accession>A0AA88YIU1</accession>
<comment type="caution">
    <text evidence="2">The sequence shown here is derived from an EMBL/GenBank/DDBJ whole genome shotgun (WGS) entry which is preliminary data.</text>
</comment>